<feature type="compositionally biased region" description="Polar residues" evidence="8">
    <location>
        <begin position="246"/>
        <end position="256"/>
    </location>
</feature>
<proteinExistence type="inferred from homology"/>
<name>A0A0D2CJW8_9EURO</name>
<dbReference type="Pfam" id="PF14474">
    <property type="entry name" value="RTC4"/>
    <property type="match status" value="1"/>
</dbReference>
<keyword evidence="11" id="KW-1185">Reference proteome</keyword>
<dbReference type="InterPro" id="IPR028094">
    <property type="entry name" value="RTC4_C"/>
</dbReference>
<dbReference type="STRING" id="5601.A0A0D2CJW8"/>
<dbReference type="EMBL" id="KN846960">
    <property type="protein sequence ID" value="KIW65521.1"/>
    <property type="molecule type" value="Genomic_DNA"/>
</dbReference>
<comment type="subcellular location">
    <subcellularLocation>
        <location evidence="3">Cytoplasm</location>
    </subcellularLocation>
    <subcellularLocation>
        <location evidence="2">Nucleus</location>
    </subcellularLocation>
</comment>
<evidence type="ECO:0000259" key="9">
    <source>
        <dbReference type="SMART" id="SM01312"/>
    </source>
</evidence>
<evidence type="ECO:0000256" key="6">
    <source>
        <dbReference type="ARBA" id="ARBA00022490"/>
    </source>
</evidence>
<sequence length="512" mass="57448">MPRPDASYSRTYLTRHNYRGPTLLRSIQGRDSGSGMSTSASKMSLKRKAVLMEPETDKNNDNIFIYAPPEDSSDEDTRPSKKPAPSSPEVHNGRTRRTANSPANRPANTAAASRSKRQKPAHAQSLDEFKPLEVQTSDDLFGFPSSSLQKRRHNKVYGKKFVKIDPIEDEVEPGEKNDEFKAPETVEMHVKSIKKTEFQLIDHVVGSSPMRSRTKTNQKFVAPSSPGSTTKSRKSKFEKFDLPDFPSSNGTETTKTFDIFESPEKESRQRSGSTSSLSSVDELAILAHEHDFLAEQEPDTSGVLCPVCEKPVHDSVTLFVPDNLRTLPFQQQQKFCSRHQVADAKEEWDRRGYPKKIYWDELEDFRIREKLPSLKMVISRQTPCFYLAELDAEIKAAKGNRRKIRNYLNDGLINVAKAGYYGPKGARIMTNVVTASLTETLNKALQSDSALKAAGVGAYVSAVLVPELTLRLVMDDMNLKTAKEGRRVLDESTDMGVLLNPDDDQVRQNEED</sequence>
<keyword evidence="7" id="KW-0539">Nucleus</keyword>
<evidence type="ECO:0000313" key="11">
    <source>
        <dbReference type="Proteomes" id="UP000054266"/>
    </source>
</evidence>
<accession>A0A0D2CJW8</accession>
<evidence type="ECO:0000256" key="5">
    <source>
        <dbReference type="ARBA" id="ARBA00015162"/>
    </source>
</evidence>
<evidence type="ECO:0000256" key="4">
    <source>
        <dbReference type="ARBA" id="ARBA00009461"/>
    </source>
</evidence>
<protein>
    <recommendedName>
        <fullName evidence="5">Restriction of telomere capping protein 4</fullName>
    </recommendedName>
</protein>
<reference evidence="10 11" key="1">
    <citation type="submission" date="2015-01" db="EMBL/GenBank/DDBJ databases">
        <title>The Genome Sequence of Capronia semiimmersa CBS27337.</title>
        <authorList>
            <consortium name="The Broad Institute Genomics Platform"/>
            <person name="Cuomo C."/>
            <person name="de Hoog S."/>
            <person name="Gorbushina A."/>
            <person name="Stielow B."/>
            <person name="Teixiera M."/>
            <person name="Abouelleil A."/>
            <person name="Chapman S.B."/>
            <person name="Priest M."/>
            <person name="Young S.K."/>
            <person name="Wortman J."/>
            <person name="Nusbaum C."/>
            <person name="Birren B."/>
        </authorList>
    </citation>
    <scope>NUCLEOTIDE SEQUENCE [LARGE SCALE GENOMIC DNA]</scope>
    <source>
        <strain evidence="10 11">CBS 27337</strain>
    </source>
</reference>
<feature type="region of interest" description="Disordered" evidence="8">
    <location>
        <begin position="1"/>
        <end position="130"/>
    </location>
</feature>
<evidence type="ECO:0000313" key="10">
    <source>
        <dbReference type="EMBL" id="KIW65521.1"/>
    </source>
</evidence>
<dbReference type="HOGENOM" id="CLU_532078_0_0_1"/>
<evidence type="ECO:0000256" key="3">
    <source>
        <dbReference type="ARBA" id="ARBA00004496"/>
    </source>
</evidence>
<comment type="function">
    <text evidence="1">May be involved in a process influencing telomere capping.</text>
</comment>
<comment type="similarity">
    <text evidence="4">Belongs to the RTC4 family.</text>
</comment>
<dbReference type="SMART" id="SM01312">
    <property type="entry name" value="RTC4"/>
    <property type="match status" value="1"/>
</dbReference>
<feature type="domain" description="Restriction of telomere capping protein 4 C-terminal" evidence="9">
    <location>
        <begin position="377"/>
        <end position="502"/>
    </location>
</feature>
<dbReference type="GO" id="GO:0005737">
    <property type="term" value="C:cytoplasm"/>
    <property type="evidence" value="ECO:0007669"/>
    <property type="project" value="UniProtKB-SubCell"/>
</dbReference>
<dbReference type="AlphaFoldDB" id="A0A0D2CJW8"/>
<evidence type="ECO:0000256" key="7">
    <source>
        <dbReference type="ARBA" id="ARBA00023242"/>
    </source>
</evidence>
<keyword evidence="6" id="KW-0963">Cytoplasm</keyword>
<feature type="compositionally biased region" description="Polar residues" evidence="8">
    <location>
        <begin position="209"/>
        <end position="230"/>
    </location>
</feature>
<dbReference type="Proteomes" id="UP000054266">
    <property type="component" value="Unassembled WGS sequence"/>
</dbReference>
<gene>
    <name evidence="10" type="ORF">PV04_07776</name>
</gene>
<dbReference type="InterPro" id="IPR039024">
    <property type="entry name" value="RTC4"/>
</dbReference>
<evidence type="ECO:0000256" key="2">
    <source>
        <dbReference type="ARBA" id="ARBA00004123"/>
    </source>
</evidence>
<evidence type="ECO:0000256" key="1">
    <source>
        <dbReference type="ARBA" id="ARBA00002738"/>
    </source>
</evidence>
<evidence type="ECO:0000256" key="8">
    <source>
        <dbReference type="SAM" id="MobiDB-lite"/>
    </source>
</evidence>
<dbReference type="PANTHER" id="PTHR41391">
    <property type="entry name" value="RESTRICTION OF TELOMERE CAPPING PROTEIN 4"/>
    <property type="match status" value="1"/>
</dbReference>
<dbReference type="GO" id="GO:0005634">
    <property type="term" value="C:nucleus"/>
    <property type="evidence" value="ECO:0007669"/>
    <property type="project" value="UniProtKB-SubCell"/>
</dbReference>
<feature type="compositionally biased region" description="Polar residues" evidence="8">
    <location>
        <begin position="29"/>
        <end position="42"/>
    </location>
</feature>
<feature type="region of interest" description="Disordered" evidence="8">
    <location>
        <begin position="209"/>
        <end position="276"/>
    </location>
</feature>
<organism evidence="10 11">
    <name type="scientific">Phialophora macrospora</name>
    <dbReference type="NCBI Taxonomy" id="1851006"/>
    <lineage>
        <taxon>Eukaryota</taxon>
        <taxon>Fungi</taxon>
        <taxon>Dikarya</taxon>
        <taxon>Ascomycota</taxon>
        <taxon>Pezizomycotina</taxon>
        <taxon>Eurotiomycetes</taxon>
        <taxon>Chaetothyriomycetidae</taxon>
        <taxon>Chaetothyriales</taxon>
        <taxon>Herpotrichiellaceae</taxon>
        <taxon>Phialophora</taxon>
    </lineage>
</organism>
<dbReference type="PANTHER" id="PTHR41391:SF1">
    <property type="entry name" value="RESTRICTION OF TELOMERE CAPPING PROTEIN 4"/>
    <property type="match status" value="1"/>
</dbReference>
<feature type="compositionally biased region" description="Polar residues" evidence="8">
    <location>
        <begin position="98"/>
        <end position="112"/>
    </location>
</feature>